<accession>A0A8J8GDN9</accession>
<sequence>MKLTKFLFPLFVLFSSLLFANNKNGDPIKDFFRTAKYNQSPPKIKFESVLATENFKKGQKENYVVIYTEKFSKDGVFIKCFYNKGAQITRVEYFSFGNGANAKKILVDAFSKMVPSCEVNCDREKGCYDKETDGGVLLCAFECMMSCA</sequence>
<dbReference type="Proteomes" id="UP000610746">
    <property type="component" value="Unassembled WGS sequence"/>
</dbReference>
<comment type="caution">
    <text evidence="2">The sequence shown here is derived from an EMBL/GenBank/DDBJ whole genome shotgun (WGS) entry which is preliminary data.</text>
</comment>
<dbReference type="EMBL" id="JABSNO010000031">
    <property type="protein sequence ID" value="NRS93907.1"/>
    <property type="molecule type" value="Genomic_DNA"/>
</dbReference>
<dbReference type="AlphaFoldDB" id="A0A8J8GDN9"/>
<evidence type="ECO:0000256" key="1">
    <source>
        <dbReference type="SAM" id="SignalP"/>
    </source>
</evidence>
<organism evidence="2 3">
    <name type="scientific">Frigoriflavimonas asaccharolytica</name>
    <dbReference type="NCBI Taxonomy" id="2735899"/>
    <lineage>
        <taxon>Bacteria</taxon>
        <taxon>Pseudomonadati</taxon>
        <taxon>Bacteroidota</taxon>
        <taxon>Flavobacteriia</taxon>
        <taxon>Flavobacteriales</taxon>
        <taxon>Weeksellaceae</taxon>
        <taxon>Frigoriflavimonas</taxon>
    </lineage>
</organism>
<evidence type="ECO:0000313" key="3">
    <source>
        <dbReference type="Proteomes" id="UP000610746"/>
    </source>
</evidence>
<name>A0A8J8GDN9_9FLAO</name>
<reference evidence="2" key="1">
    <citation type="submission" date="2020-05" db="EMBL/GenBank/DDBJ databases">
        <title>Genomic Encyclopedia of Type Strains, Phase IV (KMG-V): Genome sequencing to study the core and pangenomes of soil and plant-associated prokaryotes.</title>
        <authorList>
            <person name="Whitman W."/>
        </authorList>
    </citation>
    <scope>NUCLEOTIDE SEQUENCE</scope>
    <source>
        <strain evidence="2">16F</strain>
    </source>
</reference>
<proteinExistence type="predicted"/>
<feature type="chain" id="PRO_5035322883" evidence="1">
    <location>
        <begin position="21"/>
        <end position="148"/>
    </location>
</feature>
<dbReference type="RefSeq" id="WP_173780444.1">
    <property type="nucleotide sequence ID" value="NZ_JABSNO010000031.1"/>
</dbReference>
<keyword evidence="1" id="KW-0732">Signal</keyword>
<evidence type="ECO:0000313" key="2">
    <source>
        <dbReference type="EMBL" id="NRS93907.1"/>
    </source>
</evidence>
<keyword evidence="3" id="KW-1185">Reference proteome</keyword>
<protein>
    <submittedName>
        <fullName evidence="2">Uncharacterized protein</fullName>
    </submittedName>
</protein>
<feature type="signal peptide" evidence="1">
    <location>
        <begin position="1"/>
        <end position="20"/>
    </location>
</feature>
<gene>
    <name evidence="2" type="ORF">HNQ03_002998</name>
</gene>